<comment type="caution">
    <text evidence="2">The sequence shown here is derived from an EMBL/GenBank/DDBJ whole genome shotgun (WGS) entry which is preliminary data.</text>
</comment>
<protein>
    <recommendedName>
        <fullName evidence="4">Secreted protein</fullName>
    </recommendedName>
</protein>
<evidence type="ECO:0000313" key="2">
    <source>
        <dbReference type="EMBL" id="KAJ7039672.1"/>
    </source>
</evidence>
<proteinExistence type="predicted"/>
<evidence type="ECO:0000256" key="1">
    <source>
        <dbReference type="SAM" id="SignalP"/>
    </source>
</evidence>
<feature type="signal peptide" evidence="1">
    <location>
        <begin position="1"/>
        <end position="27"/>
    </location>
</feature>
<keyword evidence="1" id="KW-0732">Signal</keyword>
<reference evidence="2" key="1">
    <citation type="submission" date="2023-03" db="EMBL/GenBank/DDBJ databases">
        <title>Massive genome expansion in bonnet fungi (Mycena s.s.) driven by repeated elements and novel gene families across ecological guilds.</title>
        <authorList>
            <consortium name="Lawrence Berkeley National Laboratory"/>
            <person name="Harder C.B."/>
            <person name="Miyauchi S."/>
            <person name="Viragh M."/>
            <person name="Kuo A."/>
            <person name="Thoen E."/>
            <person name="Andreopoulos B."/>
            <person name="Lu D."/>
            <person name="Skrede I."/>
            <person name="Drula E."/>
            <person name="Henrissat B."/>
            <person name="Morin E."/>
            <person name="Kohler A."/>
            <person name="Barry K."/>
            <person name="LaButti K."/>
            <person name="Morin E."/>
            <person name="Salamov A."/>
            <person name="Lipzen A."/>
            <person name="Mereny Z."/>
            <person name="Hegedus B."/>
            <person name="Baldrian P."/>
            <person name="Stursova M."/>
            <person name="Weitz H."/>
            <person name="Taylor A."/>
            <person name="Grigoriev I.V."/>
            <person name="Nagy L.G."/>
            <person name="Martin F."/>
            <person name="Kauserud H."/>
        </authorList>
    </citation>
    <scope>NUCLEOTIDE SEQUENCE</scope>
    <source>
        <strain evidence="2">CBHHK200</strain>
    </source>
</reference>
<dbReference type="EMBL" id="JARJCM010000026">
    <property type="protein sequence ID" value="KAJ7039672.1"/>
    <property type="molecule type" value="Genomic_DNA"/>
</dbReference>
<keyword evidence="3" id="KW-1185">Reference proteome</keyword>
<feature type="chain" id="PRO_5042167454" description="Secreted protein" evidence="1">
    <location>
        <begin position="28"/>
        <end position="80"/>
    </location>
</feature>
<dbReference type="AlphaFoldDB" id="A0AAD6T988"/>
<dbReference type="Proteomes" id="UP001218188">
    <property type="component" value="Unassembled WGS sequence"/>
</dbReference>
<organism evidence="2 3">
    <name type="scientific">Mycena alexandri</name>
    <dbReference type="NCBI Taxonomy" id="1745969"/>
    <lineage>
        <taxon>Eukaryota</taxon>
        <taxon>Fungi</taxon>
        <taxon>Dikarya</taxon>
        <taxon>Basidiomycota</taxon>
        <taxon>Agaricomycotina</taxon>
        <taxon>Agaricomycetes</taxon>
        <taxon>Agaricomycetidae</taxon>
        <taxon>Agaricales</taxon>
        <taxon>Marasmiineae</taxon>
        <taxon>Mycenaceae</taxon>
        <taxon>Mycena</taxon>
    </lineage>
</organism>
<name>A0AAD6T988_9AGAR</name>
<accession>A0AAD6T988</accession>
<sequence>MHMVSRQRRTFAHSFSLRLWFLIFSSGPDVRHQRHLAGWETATYSRLWLTNFDSTTCACPRTPSAILSSTGGDLGRNHLT</sequence>
<evidence type="ECO:0000313" key="3">
    <source>
        <dbReference type="Proteomes" id="UP001218188"/>
    </source>
</evidence>
<evidence type="ECO:0008006" key="4">
    <source>
        <dbReference type="Google" id="ProtNLM"/>
    </source>
</evidence>
<gene>
    <name evidence="2" type="ORF">C8F04DRAFT_1086213</name>
</gene>